<dbReference type="NCBIfam" id="TIGR01473">
    <property type="entry name" value="cyoE_ctaB"/>
    <property type="match status" value="1"/>
</dbReference>
<gene>
    <name evidence="14" type="ORF">BGT96224_1992</name>
</gene>
<dbReference type="EMBL" id="KE375149">
    <property type="protein sequence ID" value="EPQ62847.1"/>
    <property type="molecule type" value="Genomic_DNA"/>
</dbReference>
<dbReference type="InterPro" id="IPR006369">
    <property type="entry name" value="Protohaem_IX_farnesylTrfase"/>
</dbReference>
<dbReference type="AlphaFoldDB" id="A0A656KGA7"/>
<feature type="transmembrane region" description="Helical" evidence="13">
    <location>
        <begin position="326"/>
        <end position="350"/>
    </location>
</feature>
<sequence>MSARCPTVSALRLGNISTLRISSFHPTSNSLHQLGRRNLSQTSNIGAVPPKLRTGYFFANALLPLEQFGSKDPLNGPVILATSRKKARLFRSDSVATKSAILPQQQRYERKSSATTGDSFLPSNAATTLTNSASTLPKNSLRQLLSILLALSKPRLTVLVVLTACASYSLYPTPDVLLPSSTSAPSLSPLTLLFLTSGTTLCAAAANTLNMIYEPKWDALMLRTQNRPLVKGLITPKAAAIFAVLSGVAGATLLYYGVNPTVSLLGLLNIALYAGVYTPLKRRSVINTWVGALVGGIPPLMGWAAAASQTAVIGNFEELLLGKQNIGGWLLATLLFSWQFPHFMSLSWSIREDYKKAGYRMLSWVNPARNSRIALRYSLLFLPICSGMCYFGVTEWSFAITSTPINVWLISEAVKFWKYQGASGSARGLFWASVWHLPVVMILAMVQKKGLWTKVWIAIAGENEKDTDIMEYEDKT</sequence>
<organism evidence="14 15">
    <name type="scientific">Blumeria graminis f. sp. tritici 96224</name>
    <dbReference type="NCBI Taxonomy" id="1268274"/>
    <lineage>
        <taxon>Eukaryota</taxon>
        <taxon>Fungi</taxon>
        <taxon>Dikarya</taxon>
        <taxon>Ascomycota</taxon>
        <taxon>Pezizomycotina</taxon>
        <taxon>Leotiomycetes</taxon>
        <taxon>Erysiphales</taxon>
        <taxon>Erysiphaceae</taxon>
        <taxon>Blumeria</taxon>
    </lineage>
</organism>
<keyword evidence="7" id="KW-0809">Transit peptide</keyword>
<dbReference type="PANTHER" id="PTHR43448">
    <property type="entry name" value="PROTOHEME IX FARNESYLTRANSFERASE, MITOCHONDRIAL"/>
    <property type="match status" value="1"/>
</dbReference>
<dbReference type="InterPro" id="IPR044878">
    <property type="entry name" value="UbiA_sf"/>
</dbReference>
<dbReference type="Proteomes" id="UP000053110">
    <property type="component" value="Unassembled WGS sequence"/>
</dbReference>
<dbReference type="OrthoDB" id="5211at2759"/>
<dbReference type="Pfam" id="PF01040">
    <property type="entry name" value="UbiA"/>
    <property type="match status" value="1"/>
</dbReference>
<accession>A0A656KGA7</accession>
<feature type="transmembrane region" description="Helical" evidence="13">
    <location>
        <begin position="191"/>
        <end position="213"/>
    </location>
</feature>
<evidence type="ECO:0000256" key="12">
    <source>
        <dbReference type="ARBA" id="ARBA00030253"/>
    </source>
</evidence>
<keyword evidence="9" id="KW-0496">Mitochondrion</keyword>
<evidence type="ECO:0000313" key="15">
    <source>
        <dbReference type="Proteomes" id="UP000053110"/>
    </source>
</evidence>
<reference evidence="15" key="1">
    <citation type="journal article" date="2013" name="Nat. Genet.">
        <title>The wheat powdery mildew genome shows the unique evolution of an obligate biotroph.</title>
        <authorList>
            <person name="Wicker T."/>
            <person name="Oberhaensli S."/>
            <person name="Parlange F."/>
            <person name="Buchmann J.P."/>
            <person name="Shatalina M."/>
            <person name="Roffler S."/>
            <person name="Ben-David R."/>
            <person name="Dolezel J."/>
            <person name="Simkova H."/>
            <person name="Schulze-Lefert P."/>
            <person name="Spanu P.D."/>
            <person name="Bruggmann R."/>
            <person name="Amselem J."/>
            <person name="Quesneville H."/>
            <person name="Ver Loren van Themaat E."/>
            <person name="Paape T."/>
            <person name="Shimizu K.K."/>
            <person name="Keller B."/>
        </authorList>
    </citation>
    <scope>NUCLEOTIDE SEQUENCE [LARGE SCALE GENOMIC DNA]</scope>
    <source>
        <strain evidence="15">96224</strain>
    </source>
</reference>
<comment type="function">
    <text evidence="1">Converts protoheme IX and farnesyl diphosphate to heme O.</text>
</comment>
<evidence type="ECO:0000256" key="13">
    <source>
        <dbReference type="SAM" id="Phobius"/>
    </source>
</evidence>
<comment type="similarity">
    <text evidence="3">Belongs to the UbiA prenyltransferase family.</text>
</comment>
<dbReference type="InterPro" id="IPR000537">
    <property type="entry name" value="UbiA_prenyltransferase"/>
</dbReference>
<dbReference type="CDD" id="cd13957">
    <property type="entry name" value="PT_UbiA_Cox10"/>
    <property type="match status" value="1"/>
</dbReference>
<evidence type="ECO:0000256" key="1">
    <source>
        <dbReference type="ARBA" id="ARBA00004013"/>
    </source>
</evidence>
<feature type="transmembrane region" description="Helical" evidence="13">
    <location>
        <begin position="373"/>
        <end position="393"/>
    </location>
</feature>
<evidence type="ECO:0000256" key="8">
    <source>
        <dbReference type="ARBA" id="ARBA00022989"/>
    </source>
</evidence>
<comment type="subcellular location">
    <subcellularLocation>
        <location evidence="2">Mitochondrion membrane</location>
        <topology evidence="2">Multi-pass membrane protein</topology>
    </subcellularLocation>
</comment>
<keyword evidence="6 13" id="KW-0812">Transmembrane</keyword>
<proteinExistence type="inferred from homology"/>
<evidence type="ECO:0000313" key="14">
    <source>
        <dbReference type="EMBL" id="EPQ62847.1"/>
    </source>
</evidence>
<dbReference type="PANTHER" id="PTHR43448:SF2">
    <property type="entry name" value="PROTOHEME IX FARNESYLTRANSFERASE, MITOCHONDRIAL"/>
    <property type="match status" value="1"/>
</dbReference>
<evidence type="ECO:0000256" key="11">
    <source>
        <dbReference type="ARBA" id="ARBA00023136"/>
    </source>
</evidence>
<evidence type="ECO:0000256" key="7">
    <source>
        <dbReference type="ARBA" id="ARBA00022946"/>
    </source>
</evidence>
<evidence type="ECO:0000256" key="5">
    <source>
        <dbReference type="ARBA" id="ARBA00022679"/>
    </source>
</evidence>
<keyword evidence="10" id="KW-0350">Heme biosynthesis</keyword>
<evidence type="ECO:0000256" key="10">
    <source>
        <dbReference type="ARBA" id="ARBA00023133"/>
    </source>
</evidence>
<feature type="transmembrane region" description="Helical" evidence="13">
    <location>
        <begin position="234"/>
        <end position="256"/>
    </location>
</feature>
<evidence type="ECO:0000256" key="9">
    <source>
        <dbReference type="ARBA" id="ARBA00023128"/>
    </source>
</evidence>
<feature type="transmembrane region" description="Helical" evidence="13">
    <location>
        <begin position="287"/>
        <end position="306"/>
    </location>
</feature>
<name>A0A656KGA7_BLUGR</name>
<dbReference type="HAMAP" id="MF_00154">
    <property type="entry name" value="CyoE_CtaB"/>
    <property type="match status" value="1"/>
</dbReference>
<keyword evidence="5 14" id="KW-0808">Transferase</keyword>
<dbReference type="FunFam" id="1.10.357.140:FF:000004">
    <property type="entry name" value="Protoheme IX farnesyltransferase, mitochondrial"/>
    <property type="match status" value="1"/>
</dbReference>
<dbReference type="GO" id="GO:0031966">
    <property type="term" value="C:mitochondrial membrane"/>
    <property type="evidence" value="ECO:0007669"/>
    <property type="project" value="UniProtKB-SubCell"/>
</dbReference>
<feature type="transmembrane region" description="Helical" evidence="13">
    <location>
        <begin position="144"/>
        <end position="171"/>
    </location>
</feature>
<feature type="transmembrane region" description="Helical" evidence="13">
    <location>
        <begin position="428"/>
        <end position="446"/>
    </location>
</feature>
<feature type="transmembrane region" description="Helical" evidence="13">
    <location>
        <begin position="262"/>
        <end position="280"/>
    </location>
</feature>
<evidence type="ECO:0000256" key="6">
    <source>
        <dbReference type="ARBA" id="ARBA00022692"/>
    </source>
</evidence>
<protein>
    <recommendedName>
        <fullName evidence="4">Protoheme IX farnesyltransferase, mitochondrial</fullName>
    </recommendedName>
    <alternativeName>
        <fullName evidence="12">Heme O synthase</fullName>
    </alternativeName>
</protein>
<dbReference type="GO" id="GO:0006784">
    <property type="term" value="P:heme A biosynthetic process"/>
    <property type="evidence" value="ECO:0007669"/>
    <property type="project" value="TreeGrafter"/>
</dbReference>
<evidence type="ECO:0000256" key="4">
    <source>
        <dbReference type="ARBA" id="ARBA00016335"/>
    </source>
</evidence>
<evidence type="ECO:0000256" key="2">
    <source>
        <dbReference type="ARBA" id="ARBA00004225"/>
    </source>
</evidence>
<evidence type="ECO:0000256" key="3">
    <source>
        <dbReference type="ARBA" id="ARBA00005985"/>
    </source>
</evidence>
<dbReference type="GO" id="GO:0008495">
    <property type="term" value="F:protoheme IX farnesyltransferase activity"/>
    <property type="evidence" value="ECO:0007669"/>
    <property type="project" value="InterPro"/>
</dbReference>
<dbReference type="Gene3D" id="1.10.357.140">
    <property type="entry name" value="UbiA prenyltransferase"/>
    <property type="match status" value="1"/>
</dbReference>
<keyword evidence="11 13" id="KW-0472">Membrane</keyword>
<keyword evidence="8 13" id="KW-1133">Transmembrane helix</keyword>